<evidence type="ECO:0000256" key="1">
    <source>
        <dbReference type="SAM" id="MobiDB-lite"/>
    </source>
</evidence>
<feature type="region of interest" description="Disordered" evidence="1">
    <location>
        <begin position="498"/>
        <end position="609"/>
    </location>
</feature>
<keyword evidence="3" id="KW-1185">Reference proteome</keyword>
<dbReference type="SUPFAM" id="SSF160631">
    <property type="entry name" value="SMI1/KNR4-like"/>
    <property type="match status" value="1"/>
</dbReference>
<dbReference type="Proteomes" id="UP000568022">
    <property type="component" value="Unassembled WGS sequence"/>
</dbReference>
<evidence type="ECO:0000313" key="2">
    <source>
        <dbReference type="EMBL" id="MBB5125861.1"/>
    </source>
</evidence>
<evidence type="ECO:0008006" key="4">
    <source>
        <dbReference type="Google" id="ProtNLM"/>
    </source>
</evidence>
<sequence length="680" mass="74626">MRNVEWGPLLKRWSEEWLEALAAEEPEEFEELLGEDFVENRWLGFAPADPARLAALEERIRGLGTEVPLPPSLRSFLGTTDGWRHAGGSVHLLAGAEDIRPYGDPYGLRQMYEERLGADPADEDVLLAGMWGRALQLSLDSDLTDVLLDPGDVDADGEWAVYVYHGWGGEPPDRYESFRAFMEAMYKEFYRLGGDHPDFATAVTRELDAKVEEARLACLRGEVDAALAVFDEAGELGRPRAGLLASQLRALLDGGRGWVPVDPRMDDPLYAAEVLPLKARNHLREAWRDDSFVLGPATEDYATDRERAAVVLAQLRQRTYEYASPGPFGHAVKEARERARWGDTDGAWRVLAAAVPQWEPYREDHVAPFGLLGDPLLGPVVTPERGRQLLTTPRAGRTGERPAPVAEARGETEAVRDGLGWLARSRPAGAPLREVYRFVLVEGISPEELAERFGRGPLEPVASEAEAWDLQFSRPQQGSGGPVARICRPGRLELRLRVGPPAAPRPHPPDPPRNGALARHPRPHRPAEAGPVPLRLRRGRPTAVRLHGPPGRAPPDGRTPCRALTRSLVPGPCRTRRRSLGRGPCAGRDSGGVRRLTAPVRPRPRQTAHAFGTAAERAAGARRGICDDHDHDQVGPGRAGTWAPVRSPGPGGRRTRRPGRGRGVRAWRGFRDPNGALLPG</sequence>
<feature type="compositionally biased region" description="Pro residues" evidence="1">
    <location>
        <begin position="501"/>
        <end position="512"/>
    </location>
</feature>
<name>A0A7W8BP01_9ACTN</name>
<protein>
    <recommendedName>
        <fullName evidence="4">Knr4/Smi1-like domain-containing protein</fullName>
    </recommendedName>
</protein>
<feature type="compositionally biased region" description="Basic residues" evidence="1">
    <location>
        <begin position="653"/>
        <end position="665"/>
    </location>
</feature>
<proteinExistence type="predicted"/>
<gene>
    <name evidence="2" type="ORF">FHS32_002595</name>
</gene>
<evidence type="ECO:0000313" key="3">
    <source>
        <dbReference type="Proteomes" id="UP000568022"/>
    </source>
</evidence>
<dbReference type="AlphaFoldDB" id="A0A7W8BP01"/>
<dbReference type="EMBL" id="JACHJE010000005">
    <property type="protein sequence ID" value="MBB5125861.1"/>
    <property type="molecule type" value="Genomic_DNA"/>
</dbReference>
<dbReference type="InterPro" id="IPR037883">
    <property type="entry name" value="Knr4/Smi1-like_sf"/>
</dbReference>
<accession>A0A7W8BP01</accession>
<feature type="region of interest" description="Disordered" evidence="1">
    <location>
        <begin position="628"/>
        <end position="680"/>
    </location>
</feature>
<reference evidence="2 3" key="1">
    <citation type="submission" date="2020-08" db="EMBL/GenBank/DDBJ databases">
        <title>Genomic Encyclopedia of Type Strains, Phase III (KMG-III): the genomes of soil and plant-associated and newly described type strains.</title>
        <authorList>
            <person name="Whitman W."/>
        </authorList>
    </citation>
    <scope>NUCLEOTIDE SEQUENCE [LARGE SCALE GENOMIC DNA]</scope>
    <source>
        <strain evidence="2 3">CECT 3226</strain>
    </source>
</reference>
<comment type="caution">
    <text evidence="2">The sequence shown here is derived from an EMBL/GenBank/DDBJ whole genome shotgun (WGS) entry which is preliminary data.</text>
</comment>
<organism evidence="2 3">
    <name type="scientific">Streptomyces griseoloalbus</name>
    <dbReference type="NCBI Taxonomy" id="67303"/>
    <lineage>
        <taxon>Bacteria</taxon>
        <taxon>Bacillati</taxon>
        <taxon>Actinomycetota</taxon>
        <taxon>Actinomycetes</taxon>
        <taxon>Kitasatosporales</taxon>
        <taxon>Streptomycetaceae</taxon>
        <taxon>Streptomyces</taxon>
    </lineage>
</organism>